<dbReference type="EMBL" id="JBHTRV010000034">
    <property type="protein sequence ID" value="MFE5984463.1"/>
    <property type="molecule type" value="Genomic_DNA"/>
</dbReference>
<dbReference type="SUPFAM" id="SSF56645">
    <property type="entry name" value="Acyl-CoA dehydrogenase NM domain-like"/>
    <property type="match status" value="1"/>
</dbReference>
<dbReference type="InterPro" id="IPR046373">
    <property type="entry name" value="Acyl-CoA_Oxase/DH_mid-dom_sf"/>
</dbReference>
<reference evidence="10 11" key="1">
    <citation type="submission" date="2024-09" db="EMBL/GenBank/DDBJ databases">
        <title>The Natural Products Discovery Center: Release of the First 8490 Sequenced Strains for Exploring Actinobacteria Biosynthetic Diversity.</title>
        <authorList>
            <person name="Kalkreuter E."/>
            <person name="Kautsar S.A."/>
            <person name="Yang D."/>
            <person name="Bader C.D."/>
            <person name="Teijaro C.N."/>
            <person name="Fluegel L."/>
            <person name="Davis C.M."/>
            <person name="Simpson J.R."/>
            <person name="Lauterbach L."/>
            <person name="Steele A.D."/>
            <person name="Gui C."/>
            <person name="Meng S."/>
            <person name="Li G."/>
            <person name="Viehrig K."/>
            <person name="Ye F."/>
            <person name="Su P."/>
            <person name="Kiefer A.F."/>
            <person name="Nichols A."/>
            <person name="Cepeda A.J."/>
            <person name="Yan W."/>
            <person name="Fan B."/>
            <person name="Jiang Y."/>
            <person name="Adhikari A."/>
            <person name="Zheng C.-J."/>
            <person name="Schuster L."/>
            <person name="Cowan T.M."/>
            <person name="Smanski M.J."/>
            <person name="Chevrette M.G."/>
            <person name="De Carvalho L.P.S."/>
            <person name="Shen B."/>
        </authorList>
    </citation>
    <scope>NUCLEOTIDE SEQUENCE [LARGE SCALE GENOMIC DNA]</scope>
    <source>
        <strain evidence="10 11">NPDC056472</strain>
    </source>
</reference>
<sequence length="377" mass="39922">MSTDIEPQEHTELRAAVAALGRRHGPGFDRAALWAEAGKLGYLGVNLPEEYGGGGGGIAELSLVLEEAGAAGAPLLMMVVSPAICGTVIARFGTEEQKRAWLPGLADGSKTMAFGITEPDAGSNSHRITTTATRTEDGWVLNGRKVFVSGVDIADATLIVGRTSDARTGNLKPCLFIVPRDAPGFGRRHIEMELAADEKQFELTIDDVHLPADALVGDEDAGLLQLFAGLNPERIMTAAFAIGMGRHALERAVTYAKERQVWKAPIGSHQAIAHPLAQAHIELELARLMMQKAARLYDAGDDVGAGEAANMAKYAAAEACVKAVDTAVHTLGGNGLTREFGLARLVTAARVARIAPVSREMILNYVSSHTLGLPKSY</sequence>
<dbReference type="InterPro" id="IPR009100">
    <property type="entry name" value="AcylCoA_DH/oxidase_NM_dom_sf"/>
</dbReference>
<keyword evidence="4 6" id="KW-0274">FAD</keyword>
<accession>A0ABW6J3F8</accession>
<dbReference type="InterPro" id="IPR006091">
    <property type="entry name" value="Acyl-CoA_Oxase/DH_mid-dom"/>
</dbReference>
<dbReference type="PANTHER" id="PTHR48083:SF1">
    <property type="entry name" value="DEHYDROGENASE, PUTATIVE (AFU_ORTHOLOGUE AFUA_7G06510)-RELATED"/>
    <property type="match status" value="1"/>
</dbReference>
<dbReference type="Gene3D" id="1.20.140.10">
    <property type="entry name" value="Butyryl-CoA Dehydrogenase, subunit A, domain 3"/>
    <property type="match status" value="1"/>
</dbReference>
<evidence type="ECO:0000256" key="2">
    <source>
        <dbReference type="ARBA" id="ARBA00009347"/>
    </source>
</evidence>
<gene>
    <name evidence="10" type="ORF">ACFQ63_32805</name>
</gene>
<dbReference type="Gene3D" id="1.10.540.10">
    <property type="entry name" value="Acyl-CoA dehydrogenase/oxidase, N-terminal domain"/>
    <property type="match status" value="1"/>
</dbReference>
<dbReference type="Pfam" id="PF00441">
    <property type="entry name" value="Acyl-CoA_dh_1"/>
    <property type="match status" value="1"/>
</dbReference>
<keyword evidence="11" id="KW-1185">Reference proteome</keyword>
<dbReference type="Gene3D" id="2.40.110.10">
    <property type="entry name" value="Butyryl-CoA Dehydrogenase, subunit A, domain 2"/>
    <property type="match status" value="1"/>
</dbReference>
<feature type="domain" description="Acyl-CoA oxidase/dehydrogenase middle" evidence="8">
    <location>
        <begin position="113"/>
        <end position="208"/>
    </location>
</feature>
<comment type="similarity">
    <text evidence="2 6">Belongs to the acyl-CoA dehydrogenase family.</text>
</comment>
<dbReference type="InterPro" id="IPR009075">
    <property type="entry name" value="AcylCo_DH/oxidase_C"/>
</dbReference>
<evidence type="ECO:0000313" key="11">
    <source>
        <dbReference type="Proteomes" id="UP001600424"/>
    </source>
</evidence>
<dbReference type="SUPFAM" id="SSF47203">
    <property type="entry name" value="Acyl-CoA dehydrogenase C-terminal domain-like"/>
    <property type="match status" value="1"/>
</dbReference>
<dbReference type="Proteomes" id="UP001600424">
    <property type="component" value="Unassembled WGS sequence"/>
</dbReference>
<dbReference type="InterPro" id="IPR037069">
    <property type="entry name" value="AcylCoA_DH/ox_N_sf"/>
</dbReference>
<protein>
    <submittedName>
        <fullName evidence="10">Acyl-CoA dehydrogenase family protein</fullName>
        <ecNumber evidence="10">1.-.-.-</ecNumber>
    </submittedName>
</protein>
<name>A0ABW6J3F8_STRWE</name>
<dbReference type="PANTHER" id="PTHR48083">
    <property type="entry name" value="MEDIUM-CHAIN SPECIFIC ACYL-COA DEHYDROGENASE, MITOCHONDRIAL-RELATED"/>
    <property type="match status" value="1"/>
</dbReference>
<evidence type="ECO:0000256" key="4">
    <source>
        <dbReference type="ARBA" id="ARBA00022827"/>
    </source>
</evidence>
<dbReference type="InterPro" id="IPR013786">
    <property type="entry name" value="AcylCoA_DH/ox_N"/>
</dbReference>
<evidence type="ECO:0000313" key="10">
    <source>
        <dbReference type="EMBL" id="MFE5984463.1"/>
    </source>
</evidence>
<feature type="domain" description="Acyl-CoA dehydrogenase/oxidase C-terminal" evidence="7">
    <location>
        <begin position="222"/>
        <end position="364"/>
    </location>
</feature>
<feature type="domain" description="Acyl-CoA dehydrogenase/oxidase N-terminal" evidence="9">
    <location>
        <begin position="23"/>
        <end position="108"/>
    </location>
</feature>
<dbReference type="EC" id="1.-.-.-" evidence="10"/>
<dbReference type="InterPro" id="IPR050741">
    <property type="entry name" value="Acyl-CoA_dehydrogenase"/>
</dbReference>
<dbReference type="GO" id="GO:0016491">
    <property type="term" value="F:oxidoreductase activity"/>
    <property type="evidence" value="ECO:0007669"/>
    <property type="project" value="UniProtKB-KW"/>
</dbReference>
<evidence type="ECO:0000256" key="1">
    <source>
        <dbReference type="ARBA" id="ARBA00001974"/>
    </source>
</evidence>
<keyword evidence="5 6" id="KW-0560">Oxidoreductase</keyword>
<evidence type="ECO:0000256" key="5">
    <source>
        <dbReference type="ARBA" id="ARBA00023002"/>
    </source>
</evidence>
<evidence type="ECO:0000259" key="9">
    <source>
        <dbReference type="Pfam" id="PF02771"/>
    </source>
</evidence>
<organism evidence="10 11">
    <name type="scientific">Streptomyces wedmorensis</name>
    <dbReference type="NCBI Taxonomy" id="43759"/>
    <lineage>
        <taxon>Bacteria</taxon>
        <taxon>Bacillati</taxon>
        <taxon>Actinomycetota</taxon>
        <taxon>Actinomycetes</taxon>
        <taxon>Kitasatosporales</taxon>
        <taxon>Streptomycetaceae</taxon>
        <taxon>Streptomyces</taxon>
    </lineage>
</organism>
<dbReference type="InterPro" id="IPR036250">
    <property type="entry name" value="AcylCo_DH-like_C"/>
</dbReference>
<evidence type="ECO:0000256" key="6">
    <source>
        <dbReference type="RuleBase" id="RU362125"/>
    </source>
</evidence>
<comment type="caution">
    <text evidence="10">The sequence shown here is derived from an EMBL/GenBank/DDBJ whole genome shotgun (WGS) entry which is preliminary data.</text>
</comment>
<evidence type="ECO:0000256" key="3">
    <source>
        <dbReference type="ARBA" id="ARBA00022630"/>
    </source>
</evidence>
<dbReference type="PIRSF" id="PIRSF016578">
    <property type="entry name" value="HsaA"/>
    <property type="match status" value="1"/>
</dbReference>
<evidence type="ECO:0000259" key="7">
    <source>
        <dbReference type="Pfam" id="PF00441"/>
    </source>
</evidence>
<dbReference type="Pfam" id="PF02770">
    <property type="entry name" value="Acyl-CoA_dh_M"/>
    <property type="match status" value="1"/>
</dbReference>
<evidence type="ECO:0000259" key="8">
    <source>
        <dbReference type="Pfam" id="PF02770"/>
    </source>
</evidence>
<dbReference type="CDD" id="cd00567">
    <property type="entry name" value="ACAD"/>
    <property type="match status" value="1"/>
</dbReference>
<comment type="cofactor">
    <cofactor evidence="1 6">
        <name>FAD</name>
        <dbReference type="ChEBI" id="CHEBI:57692"/>
    </cofactor>
</comment>
<dbReference type="Pfam" id="PF02771">
    <property type="entry name" value="Acyl-CoA_dh_N"/>
    <property type="match status" value="1"/>
</dbReference>
<dbReference type="RefSeq" id="WP_386248612.1">
    <property type="nucleotide sequence ID" value="NZ_JBHTRV010000034.1"/>
</dbReference>
<keyword evidence="3 6" id="KW-0285">Flavoprotein</keyword>
<proteinExistence type="inferred from homology"/>